<dbReference type="PANTHER" id="PTHR10869:SF244">
    <property type="entry name" value="PROLYL 4-HYDROXYLASE SUBUNIT ALPHA-2"/>
    <property type="match status" value="1"/>
</dbReference>
<evidence type="ECO:0000256" key="1">
    <source>
        <dbReference type="ARBA" id="ARBA00001961"/>
    </source>
</evidence>
<keyword evidence="4" id="KW-0560">Oxidoreductase</keyword>
<protein>
    <recommendedName>
        <fullName evidence="6">Fe2OG dioxygenase domain-containing protein</fullName>
    </recommendedName>
</protein>
<name>A0ABP0NKU6_9DINO</name>
<evidence type="ECO:0000313" key="8">
    <source>
        <dbReference type="Proteomes" id="UP001642484"/>
    </source>
</evidence>
<dbReference type="EMBL" id="CAXAMN010021906">
    <property type="protein sequence ID" value="CAK9064408.1"/>
    <property type="molecule type" value="Genomic_DNA"/>
</dbReference>
<accession>A0ABP0NKU6</accession>
<dbReference type="InterPro" id="IPR005123">
    <property type="entry name" value="Oxoglu/Fe-dep_dioxygenase_dom"/>
</dbReference>
<feature type="domain" description="Fe2OG dioxygenase" evidence="6">
    <location>
        <begin position="393"/>
        <end position="512"/>
    </location>
</feature>
<keyword evidence="3" id="KW-0223">Dioxygenase</keyword>
<sequence>MADDTGRLRREMDMLKLGAVLAALRLANSRLDPSTASSFEARHVVFEDVAPREVLAELLSKAPQAVLPGVFDPIFTRNSGSEEVFAALDPRTAAASPATLDASGTRQFIEVVRRMKQLVDEEFQLHFSSLHFAQLACRSVEPPRADSAEKVLNRTRRRTEQSQEDGASCALSKEEVDFSTHLAYLDLHSPGATTYRGGDLILDDRNGSLSPAAGRMVALELPVLGPGRFHGLEAGLRCHVGIGLIDHKDIMGKQIHSLAEAEALLAGFQPQFRPQDWRWDDENFERLCEVEASEAKEEIQVEGAGLNLKVEILSDLPDPQVIRVRGFLAASEAAELVKLSEPLLEEAVVLDQRDLVLASYRASRTAWLDDKDSDLLAEISRRIEAFTGLSLQSAEDFQVAYYHSKEAGHYAPHFDWGIETQLAEDFGSFRDGQGAAKSRGPRLATFLIYLSDVPGGGATTFVRENLTFRPEAGTALFWFNLKPPGDGDELVKHGACAVKNGEKFIMTKWINVVGNQAVLQESYGLPRIARHWRQALEVPSWRRLPARESVRPAREKGRIGLPEAFPDCTAVKCCCALSPSRLEAPGAAWAIRGVQFGHLHSATGGHGG</sequence>
<comment type="caution">
    <text evidence="7">The sequence shown here is derived from an EMBL/GenBank/DDBJ whole genome shotgun (WGS) entry which is preliminary data.</text>
</comment>
<evidence type="ECO:0000313" key="7">
    <source>
        <dbReference type="EMBL" id="CAK9064408.1"/>
    </source>
</evidence>
<evidence type="ECO:0000259" key="6">
    <source>
        <dbReference type="PROSITE" id="PS51471"/>
    </source>
</evidence>
<reference evidence="7 8" key="1">
    <citation type="submission" date="2024-02" db="EMBL/GenBank/DDBJ databases">
        <authorList>
            <person name="Chen Y."/>
            <person name="Shah S."/>
            <person name="Dougan E. K."/>
            <person name="Thang M."/>
            <person name="Chan C."/>
        </authorList>
    </citation>
    <scope>NUCLEOTIDE SEQUENCE [LARGE SCALE GENOMIC DNA]</scope>
</reference>
<keyword evidence="2" id="KW-0479">Metal-binding</keyword>
<dbReference type="SMART" id="SM00702">
    <property type="entry name" value="P4Hc"/>
    <property type="match status" value="1"/>
</dbReference>
<dbReference type="InterPro" id="IPR044862">
    <property type="entry name" value="Pro_4_hyd_alph_FE2OG_OXY"/>
</dbReference>
<comment type="cofactor">
    <cofactor evidence="1">
        <name>L-ascorbate</name>
        <dbReference type="ChEBI" id="CHEBI:38290"/>
    </cofactor>
</comment>
<dbReference type="Proteomes" id="UP001642484">
    <property type="component" value="Unassembled WGS sequence"/>
</dbReference>
<evidence type="ECO:0000256" key="3">
    <source>
        <dbReference type="ARBA" id="ARBA00022964"/>
    </source>
</evidence>
<dbReference type="Gene3D" id="2.60.120.620">
    <property type="entry name" value="q2cbj1_9rhob like domain"/>
    <property type="match status" value="1"/>
</dbReference>
<organism evidence="7 8">
    <name type="scientific">Durusdinium trenchii</name>
    <dbReference type="NCBI Taxonomy" id="1381693"/>
    <lineage>
        <taxon>Eukaryota</taxon>
        <taxon>Sar</taxon>
        <taxon>Alveolata</taxon>
        <taxon>Dinophyceae</taxon>
        <taxon>Suessiales</taxon>
        <taxon>Symbiodiniaceae</taxon>
        <taxon>Durusdinium</taxon>
    </lineage>
</organism>
<dbReference type="InterPro" id="IPR045054">
    <property type="entry name" value="P4HA-like"/>
</dbReference>
<evidence type="ECO:0000256" key="2">
    <source>
        <dbReference type="ARBA" id="ARBA00022723"/>
    </source>
</evidence>
<dbReference type="PROSITE" id="PS51471">
    <property type="entry name" value="FE2OG_OXY"/>
    <property type="match status" value="1"/>
</dbReference>
<keyword evidence="8" id="KW-1185">Reference proteome</keyword>
<dbReference type="PANTHER" id="PTHR10869">
    <property type="entry name" value="PROLYL 4-HYDROXYLASE ALPHA SUBUNIT"/>
    <property type="match status" value="1"/>
</dbReference>
<keyword evidence="5" id="KW-0408">Iron</keyword>
<proteinExistence type="predicted"/>
<evidence type="ECO:0000256" key="5">
    <source>
        <dbReference type="ARBA" id="ARBA00023004"/>
    </source>
</evidence>
<dbReference type="Pfam" id="PF13640">
    <property type="entry name" value="2OG-FeII_Oxy_3"/>
    <property type="match status" value="1"/>
</dbReference>
<evidence type="ECO:0000256" key="4">
    <source>
        <dbReference type="ARBA" id="ARBA00023002"/>
    </source>
</evidence>
<dbReference type="InterPro" id="IPR006620">
    <property type="entry name" value="Pro_4_hyd_alph"/>
</dbReference>
<gene>
    <name evidence="7" type="ORF">CCMP2556_LOCUS31644</name>
</gene>